<dbReference type="KEGG" id="nst:Nstercoris_01152"/>
<gene>
    <name evidence="1" type="ORF">Nstercoris_01152</name>
</gene>
<accession>A0A4Y1YPF6</accession>
<evidence type="ECO:0000313" key="2">
    <source>
        <dbReference type="Proteomes" id="UP000316473"/>
    </source>
</evidence>
<name>A0A4Y1YPF6_9PROT</name>
<dbReference type="Proteomes" id="UP000316473">
    <property type="component" value="Chromosome"/>
</dbReference>
<reference evidence="1 2" key="1">
    <citation type="submission" date="2019-06" db="EMBL/GenBank/DDBJ databases">
        <title>Nitrosomonas stercoris KYUHI-S whole genome shotgun sequence.</title>
        <authorList>
            <person name="Nakagawa T."/>
            <person name="Tsuchiya Y."/>
            <person name="Takahashi R."/>
        </authorList>
    </citation>
    <scope>NUCLEOTIDE SEQUENCE [LARGE SCALE GENOMIC DNA]</scope>
    <source>
        <strain evidence="1 2">KYUHI-S</strain>
    </source>
</reference>
<organism evidence="1 2">
    <name type="scientific">Nitrosomonas stercoris</name>
    <dbReference type="NCBI Taxonomy" id="1444684"/>
    <lineage>
        <taxon>Bacteria</taxon>
        <taxon>Pseudomonadati</taxon>
        <taxon>Pseudomonadota</taxon>
        <taxon>Betaproteobacteria</taxon>
        <taxon>Nitrosomonadales</taxon>
        <taxon>Nitrosomonadaceae</taxon>
        <taxon>Nitrosomonas</taxon>
    </lineage>
</organism>
<dbReference type="EMBL" id="AP019755">
    <property type="protein sequence ID" value="BBL34901.1"/>
    <property type="molecule type" value="Genomic_DNA"/>
</dbReference>
<keyword evidence="2" id="KW-1185">Reference proteome</keyword>
<evidence type="ECO:0008006" key="3">
    <source>
        <dbReference type="Google" id="ProtNLM"/>
    </source>
</evidence>
<evidence type="ECO:0000313" key="1">
    <source>
        <dbReference type="EMBL" id="BBL34901.1"/>
    </source>
</evidence>
<proteinExistence type="predicted"/>
<sequence>MFDDLSDHPEDWALAQEVETAAKLPLYRSATPVINRLFEDAKWFNAINWPFQNWQASRFSDGSYGVWYGAESTVTKLFMKQLFIGTTACCVMLGLNMKR</sequence>
<protein>
    <recommendedName>
        <fullName evidence="3">RES domain-containing protein</fullName>
    </recommendedName>
</protein>
<dbReference type="AlphaFoldDB" id="A0A4Y1YPF6"/>